<keyword evidence="1" id="KW-1133">Transmembrane helix</keyword>
<feature type="transmembrane region" description="Helical" evidence="1">
    <location>
        <begin position="74"/>
        <end position="94"/>
    </location>
</feature>
<proteinExistence type="predicted"/>
<accession>A0A7W5G8F2</accession>
<sequence>MDYLRDYAMYAAIFGMFGFCWFGWAQENPRSSWRKYIGMASALPLLVSLVGIYLSVTNWQEATALSESDTFKNYLIFVFIEFLLAAIGAVLFIIFKKTDYVAPWILFIVGIHFFWLKDVFKDASLYVLGTLLVVISIFSLWSAKRLGVAKSAITGIGGGTVLLGFAILGLVRFFSI</sequence>
<organism evidence="2 3">
    <name type="scientific">Paenibacillus endophyticus</name>
    <dbReference type="NCBI Taxonomy" id="1294268"/>
    <lineage>
        <taxon>Bacteria</taxon>
        <taxon>Bacillati</taxon>
        <taxon>Bacillota</taxon>
        <taxon>Bacilli</taxon>
        <taxon>Bacillales</taxon>
        <taxon>Paenibacillaceae</taxon>
        <taxon>Paenibacillus</taxon>
    </lineage>
</organism>
<dbReference type="EMBL" id="JACHXW010000002">
    <property type="protein sequence ID" value="MBB3151029.1"/>
    <property type="molecule type" value="Genomic_DNA"/>
</dbReference>
<keyword evidence="3" id="KW-1185">Reference proteome</keyword>
<comment type="caution">
    <text evidence="2">The sequence shown here is derived from an EMBL/GenBank/DDBJ whole genome shotgun (WGS) entry which is preliminary data.</text>
</comment>
<evidence type="ECO:0000256" key="1">
    <source>
        <dbReference type="SAM" id="Phobius"/>
    </source>
</evidence>
<evidence type="ECO:0000313" key="2">
    <source>
        <dbReference type="EMBL" id="MBB3151029.1"/>
    </source>
</evidence>
<feature type="transmembrane region" description="Helical" evidence="1">
    <location>
        <begin position="101"/>
        <end position="117"/>
    </location>
</feature>
<feature type="transmembrane region" description="Helical" evidence="1">
    <location>
        <begin position="7"/>
        <end position="24"/>
    </location>
</feature>
<evidence type="ECO:0000313" key="3">
    <source>
        <dbReference type="Proteomes" id="UP000518605"/>
    </source>
</evidence>
<keyword evidence="1" id="KW-0812">Transmembrane</keyword>
<feature type="transmembrane region" description="Helical" evidence="1">
    <location>
        <begin position="153"/>
        <end position="174"/>
    </location>
</feature>
<dbReference type="AlphaFoldDB" id="A0A7W5G8F2"/>
<name>A0A7W5G8F2_9BACL</name>
<feature type="transmembrane region" description="Helical" evidence="1">
    <location>
        <begin position="123"/>
        <end position="141"/>
    </location>
</feature>
<dbReference type="Proteomes" id="UP000518605">
    <property type="component" value="Unassembled WGS sequence"/>
</dbReference>
<feature type="transmembrane region" description="Helical" evidence="1">
    <location>
        <begin position="36"/>
        <end position="54"/>
    </location>
</feature>
<reference evidence="2 3" key="1">
    <citation type="submission" date="2020-08" db="EMBL/GenBank/DDBJ databases">
        <title>Genomic Encyclopedia of Type Strains, Phase III (KMG-III): the genomes of soil and plant-associated and newly described type strains.</title>
        <authorList>
            <person name="Whitman W."/>
        </authorList>
    </citation>
    <scope>NUCLEOTIDE SEQUENCE [LARGE SCALE GENOMIC DNA]</scope>
    <source>
        <strain evidence="2 3">CECT 8234</strain>
    </source>
</reference>
<keyword evidence="1" id="KW-0472">Membrane</keyword>
<protein>
    <submittedName>
        <fullName evidence="2">Uncharacterized protein</fullName>
    </submittedName>
</protein>
<gene>
    <name evidence="2" type="ORF">FHS16_001063</name>
</gene>
<dbReference type="RefSeq" id="WP_183559536.1">
    <property type="nucleotide sequence ID" value="NZ_CBCSLB010000009.1"/>
</dbReference>